<evidence type="ECO:0000256" key="1">
    <source>
        <dbReference type="SAM" id="Phobius"/>
    </source>
</evidence>
<gene>
    <name evidence="2" type="ORF">ES332_A09G118800v1</name>
</gene>
<organism evidence="2 3">
    <name type="scientific">Gossypium tomentosum</name>
    <name type="common">Hawaiian cotton</name>
    <name type="synonym">Gossypium sandvicense</name>
    <dbReference type="NCBI Taxonomy" id="34277"/>
    <lineage>
        <taxon>Eukaryota</taxon>
        <taxon>Viridiplantae</taxon>
        <taxon>Streptophyta</taxon>
        <taxon>Embryophyta</taxon>
        <taxon>Tracheophyta</taxon>
        <taxon>Spermatophyta</taxon>
        <taxon>Magnoliopsida</taxon>
        <taxon>eudicotyledons</taxon>
        <taxon>Gunneridae</taxon>
        <taxon>Pentapetalae</taxon>
        <taxon>rosids</taxon>
        <taxon>malvids</taxon>
        <taxon>Malvales</taxon>
        <taxon>Malvaceae</taxon>
        <taxon>Malvoideae</taxon>
        <taxon>Gossypium</taxon>
    </lineage>
</organism>
<evidence type="ECO:0000313" key="2">
    <source>
        <dbReference type="EMBL" id="TYI10111.1"/>
    </source>
</evidence>
<evidence type="ECO:0008006" key="4">
    <source>
        <dbReference type="Google" id="ProtNLM"/>
    </source>
</evidence>
<keyword evidence="3" id="KW-1185">Reference proteome</keyword>
<dbReference type="Proteomes" id="UP000322667">
    <property type="component" value="Chromosome A09"/>
</dbReference>
<proteinExistence type="predicted"/>
<accession>A0A5D2P1A5</accession>
<keyword evidence="1" id="KW-0812">Transmembrane</keyword>
<name>A0A5D2P1A5_GOSTO</name>
<protein>
    <recommendedName>
        <fullName evidence="4">Late embryogenesis abundant protein LEA-2 subgroup domain-containing protein</fullName>
    </recommendedName>
</protein>
<reference evidence="2 3" key="1">
    <citation type="submission" date="2019-07" db="EMBL/GenBank/DDBJ databases">
        <title>WGS assembly of Gossypium tomentosum.</title>
        <authorList>
            <person name="Chen Z.J."/>
            <person name="Sreedasyam A."/>
            <person name="Ando A."/>
            <person name="Song Q."/>
            <person name="De L."/>
            <person name="Hulse-Kemp A."/>
            <person name="Ding M."/>
            <person name="Ye W."/>
            <person name="Kirkbride R."/>
            <person name="Jenkins J."/>
            <person name="Plott C."/>
            <person name="Lovell J."/>
            <person name="Lin Y.-M."/>
            <person name="Vaughn R."/>
            <person name="Liu B."/>
            <person name="Li W."/>
            <person name="Simpson S."/>
            <person name="Scheffler B."/>
            <person name="Saski C."/>
            <person name="Grover C."/>
            <person name="Hu G."/>
            <person name="Conover J."/>
            <person name="Carlson J."/>
            <person name="Shu S."/>
            <person name="Boston L."/>
            <person name="Williams M."/>
            <person name="Peterson D."/>
            <person name="Mcgee K."/>
            <person name="Jones D."/>
            <person name="Wendel J."/>
            <person name="Stelly D."/>
            <person name="Grimwood J."/>
            <person name="Schmutz J."/>
        </authorList>
    </citation>
    <scope>NUCLEOTIDE SEQUENCE [LARGE SCALE GENOMIC DNA]</scope>
    <source>
        <strain evidence="2">7179.01</strain>
    </source>
</reference>
<evidence type="ECO:0000313" key="3">
    <source>
        <dbReference type="Proteomes" id="UP000322667"/>
    </source>
</evidence>
<dbReference type="AlphaFoldDB" id="A0A5D2P1A5"/>
<feature type="transmembrane region" description="Helical" evidence="1">
    <location>
        <begin position="39"/>
        <end position="61"/>
    </location>
</feature>
<dbReference type="EMBL" id="CM017618">
    <property type="protein sequence ID" value="TYI10111.1"/>
    <property type="molecule type" value="Genomic_DNA"/>
</dbReference>
<keyword evidence="1" id="KW-1133">Transmembrane helix</keyword>
<keyword evidence="1" id="KW-0472">Membrane</keyword>
<sequence length="195" mass="22104">MSHPHSCSTASITSFNITPSSASSSSPSPSKRSLFVRRLIRTLVLLFVFLKVVSFIAWRVLNPTPPVFELNSFNISDTNYTTAFTITNPNKKLTLLLDKFEVVMFQGNRKNLASRDQWMPTDKSLCLNNNAMVFFSVKGRVFKKISFLGNTFNVQVSLRTKFLAWNWLDLSLRFLSEKRTGNYSGEKGKCSVQVV</sequence>